<feature type="disulfide bond" evidence="6">
    <location>
        <begin position="118"/>
        <end position="161"/>
    </location>
</feature>
<protein>
    <submittedName>
        <fullName evidence="11">Sushi, von Willebrand factor type A, EGF and pentraxin domain-containing protein 1-like</fullName>
    </submittedName>
</protein>
<dbReference type="Gene3D" id="3.10.100.10">
    <property type="entry name" value="Mannose-Binding Protein A, subunit A"/>
    <property type="match status" value="1"/>
</dbReference>
<dbReference type="InterPro" id="IPR016187">
    <property type="entry name" value="CTDL_fold"/>
</dbReference>
<dbReference type="KEGG" id="bbel:109475004"/>
<dbReference type="CDD" id="cd00037">
    <property type="entry name" value="CLECT"/>
    <property type="match status" value="1"/>
</dbReference>
<dbReference type="Gene3D" id="2.20.100.10">
    <property type="entry name" value="Thrombospondin type-1 (TSP1) repeat"/>
    <property type="match status" value="1"/>
</dbReference>
<dbReference type="PANTHER" id="PTHR46393">
    <property type="entry name" value="SUSHI DOMAIN-CONTAINING PROTEIN"/>
    <property type="match status" value="1"/>
</dbReference>
<dbReference type="SMART" id="SM01411">
    <property type="entry name" value="Ephrin_rec_like"/>
    <property type="match status" value="1"/>
</dbReference>
<keyword evidence="1 6" id="KW-0768">Sushi</keyword>
<dbReference type="SUPFAM" id="SSF82895">
    <property type="entry name" value="TSP-1 type 1 repeat"/>
    <property type="match status" value="1"/>
</dbReference>
<proteinExistence type="predicted"/>
<gene>
    <name evidence="11" type="primary">LOC109475004</name>
</gene>
<dbReference type="InterPro" id="IPR011641">
    <property type="entry name" value="Tyr-kin_ephrin_A/B_rcpt-like"/>
</dbReference>
<feature type="domain" description="C-type lectin" evidence="8">
    <location>
        <begin position="691"/>
        <end position="806"/>
    </location>
</feature>
<keyword evidence="4 6" id="KW-1015">Disulfide bond</keyword>
<evidence type="ECO:0000256" key="4">
    <source>
        <dbReference type="ARBA" id="ARBA00023157"/>
    </source>
</evidence>
<evidence type="ECO:0000259" key="9">
    <source>
        <dbReference type="PROSITE" id="PS50923"/>
    </source>
</evidence>
<dbReference type="OrthoDB" id="6127264at2759"/>
<feature type="domain" description="Sushi" evidence="9">
    <location>
        <begin position="116"/>
        <end position="176"/>
    </location>
</feature>
<dbReference type="AlphaFoldDB" id="A0A6P4ZN75"/>
<feature type="chain" id="PRO_5027984027" evidence="7">
    <location>
        <begin position="24"/>
        <end position="808"/>
    </location>
</feature>
<dbReference type="Pfam" id="PF07699">
    <property type="entry name" value="Ephrin_rec_like"/>
    <property type="match status" value="1"/>
</dbReference>
<dbReference type="Gene3D" id="2.10.70.10">
    <property type="entry name" value="Complement Module, domain 1"/>
    <property type="match status" value="4"/>
</dbReference>
<dbReference type="InterPro" id="IPR035976">
    <property type="entry name" value="Sushi/SCR/CCP_sf"/>
</dbReference>
<sequence length="808" mass="87802">MKTLSVTVTLVLLVVLLVPDSQGWFWSRRRRSCSRVDCAWGGWGDWSQCTATCGAQGTQERTRAIARGASCGGYACTGDSVERRACNQICYNEGQVTSSGCSCAEGFHGECCETRVTCPDVSNPDNGYKRDRSNQHSYGDSVTFECNSGYEIAGATTSRTCQADGTWSGEEIVCQRVTCPSITNPTSGFRHDRALLHYYEDTVSFDCNAGYELRGSRTRTCQADRSWSGEDPNCHRICCNSSLEIENGQVTPLSDYCSGNVIEFSCSPGYELAGDFSAVCQDDRSWSAPLPTCHRISCGDPGHIRHATRNIEGTLYQDMVTFTCNTGFNLQGDQVIVCGSDGEWHGEPVCEPDGECSCDSLPTPAGGSVRCMTATHFDGTSTSNVEKAFLSCDSPTVYPTTDDLYDCGASTGYLWQIRAYAHSRNGFETTYTLANVLDCQSQSEVTAALDVGGLLIRTNTAADGEAVEDALRDRLATLTTFCQAPCHVGDITFEVLSNLNHTGAAQAAEIDVTIEIYIVDNTGVEWTNSSIPLHISQQLTNNADALRQLVQSRQVTMNVDGVQMTLEDNGISTQVTTVGCPEGHEMKNGHCYICPAGTYHNRAMNECQVCPFGYYTAEPGQTRGCNICPNGTTTYGLGATECHAYMDCYCMDGQHPCTHDPDNGWVCHCPVGYELQEDECIVACPSDATRHGDACYKMGGFRSMTYSMASQMCRFDGGELARVMDQATADFIKDLAGGSDTWIGLDDSTTEGEYHWLADSSALGDFAPWAEGQPSDPFGMDDCVKLTADGHFSAAPCYSFMQYVCEFQ</sequence>
<dbReference type="InterPro" id="IPR036383">
    <property type="entry name" value="TSP1_rpt_sf"/>
</dbReference>
<organism evidence="10 11">
    <name type="scientific">Branchiostoma belcheri</name>
    <name type="common">Amphioxus</name>
    <dbReference type="NCBI Taxonomy" id="7741"/>
    <lineage>
        <taxon>Eukaryota</taxon>
        <taxon>Metazoa</taxon>
        <taxon>Chordata</taxon>
        <taxon>Cephalochordata</taxon>
        <taxon>Leptocardii</taxon>
        <taxon>Amphioxiformes</taxon>
        <taxon>Branchiostomatidae</taxon>
        <taxon>Branchiostoma</taxon>
    </lineage>
</organism>
<name>A0A6P4ZN75_BRABE</name>
<dbReference type="InterPro" id="IPR009030">
    <property type="entry name" value="Growth_fac_rcpt_cys_sf"/>
</dbReference>
<dbReference type="InterPro" id="IPR001304">
    <property type="entry name" value="C-type_lectin-like"/>
</dbReference>
<feature type="signal peptide" evidence="7">
    <location>
        <begin position="1"/>
        <end position="23"/>
    </location>
</feature>
<dbReference type="SUPFAM" id="SSF57184">
    <property type="entry name" value="Growth factor receptor domain"/>
    <property type="match status" value="1"/>
</dbReference>
<dbReference type="GeneID" id="109475004"/>
<evidence type="ECO:0000256" key="5">
    <source>
        <dbReference type="ARBA" id="ARBA00023180"/>
    </source>
</evidence>
<keyword evidence="5" id="KW-0325">Glycoprotein</keyword>
<dbReference type="InterPro" id="IPR016186">
    <property type="entry name" value="C-type_lectin-like/link_sf"/>
</dbReference>
<feature type="domain" description="Sushi" evidence="9">
    <location>
        <begin position="177"/>
        <end position="236"/>
    </location>
</feature>
<evidence type="ECO:0000256" key="2">
    <source>
        <dbReference type="ARBA" id="ARBA00022729"/>
    </source>
</evidence>
<evidence type="ECO:0000256" key="7">
    <source>
        <dbReference type="SAM" id="SignalP"/>
    </source>
</evidence>
<feature type="domain" description="Sushi" evidence="9">
    <location>
        <begin position="237"/>
        <end position="295"/>
    </location>
</feature>
<comment type="caution">
    <text evidence="6">Lacks conserved residue(s) required for the propagation of feature annotation.</text>
</comment>
<keyword evidence="2 7" id="KW-0732">Signal</keyword>
<keyword evidence="3" id="KW-0677">Repeat</keyword>
<reference evidence="11" key="1">
    <citation type="submission" date="2025-08" db="UniProtKB">
        <authorList>
            <consortium name="RefSeq"/>
        </authorList>
    </citation>
    <scope>IDENTIFICATION</scope>
    <source>
        <tissue evidence="11">Gonad</tissue>
    </source>
</reference>
<dbReference type="SMART" id="SM00032">
    <property type="entry name" value="CCP"/>
    <property type="match status" value="4"/>
</dbReference>
<accession>A0A6P4ZN75</accession>
<dbReference type="CDD" id="cd00033">
    <property type="entry name" value="CCP"/>
    <property type="match status" value="4"/>
</dbReference>
<dbReference type="RefSeq" id="XP_019631086.1">
    <property type="nucleotide sequence ID" value="XM_019775527.1"/>
</dbReference>
<keyword evidence="10" id="KW-1185">Reference proteome</keyword>
<dbReference type="SUPFAM" id="SSF56436">
    <property type="entry name" value="C-type lectin-like"/>
    <property type="match status" value="1"/>
</dbReference>
<dbReference type="InterPro" id="IPR000884">
    <property type="entry name" value="TSP1_rpt"/>
</dbReference>
<evidence type="ECO:0000259" key="8">
    <source>
        <dbReference type="PROSITE" id="PS50041"/>
    </source>
</evidence>
<dbReference type="Gene3D" id="2.10.50.10">
    <property type="entry name" value="Tumor Necrosis Factor Receptor, subunit A, domain 2"/>
    <property type="match status" value="1"/>
</dbReference>
<dbReference type="Pfam" id="PF00084">
    <property type="entry name" value="Sushi"/>
    <property type="match status" value="4"/>
</dbReference>
<dbReference type="Pfam" id="PF00090">
    <property type="entry name" value="TSP_1"/>
    <property type="match status" value="1"/>
</dbReference>
<dbReference type="Pfam" id="PF00059">
    <property type="entry name" value="Lectin_C"/>
    <property type="match status" value="1"/>
</dbReference>
<dbReference type="PROSITE" id="PS50923">
    <property type="entry name" value="SUSHI"/>
    <property type="match status" value="4"/>
</dbReference>
<dbReference type="PANTHER" id="PTHR46393:SF7">
    <property type="entry name" value="COMPLEMENT C2"/>
    <property type="match status" value="1"/>
</dbReference>
<evidence type="ECO:0000313" key="11">
    <source>
        <dbReference type="RefSeq" id="XP_019631086.1"/>
    </source>
</evidence>
<feature type="disulfide bond" evidence="6">
    <location>
        <begin position="207"/>
        <end position="234"/>
    </location>
</feature>
<dbReference type="Proteomes" id="UP000515135">
    <property type="component" value="Unplaced"/>
</dbReference>
<dbReference type="PROSITE" id="PS50041">
    <property type="entry name" value="C_TYPE_LECTIN_2"/>
    <property type="match status" value="1"/>
</dbReference>
<evidence type="ECO:0000256" key="3">
    <source>
        <dbReference type="ARBA" id="ARBA00022737"/>
    </source>
</evidence>
<evidence type="ECO:0000256" key="6">
    <source>
        <dbReference type="PROSITE-ProRule" id="PRU00302"/>
    </source>
</evidence>
<feature type="domain" description="Sushi" evidence="9">
    <location>
        <begin position="296"/>
        <end position="352"/>
    </location>
</feature>
<dbReference type="PROSITE" id="PS50092">
    <property type="entry name" value="TSP1"/>
    <property type="match status" value="1"/>
</dbReference>
<dbReference type="SMART" id="SM00034">
    <property type="entry name" value="CLECT"/>
    <property type="match status" value="1"/>
</dbReference>
<dbReference type="SUPFAM" id="SSF57535">
    <property type="entry name" value="Complement control module/SCR domain"/>
    <property type="match status" value="4"/>
</dbReference>
<dbReference type="InterPro" id="IPR000436">
    <property type="entry name" value="Sushi_SCR_CCP_dom"/>
</dbReference>
<evidence type="ECO:0000256" key="1">
    <source>
        <dbReference type="ARBA" id="ARBA00022659"/>
    </source>
</evidence>
<feature type="disulfide bond" evidence="6">
    <location>
        <begin position="266"/>
        <end position="293"/>
    </location>
</feature>
<dbReference type="SMART" id="SM00209">
    <property type="entry name" value="TSP1"/>
    <property type="match status" value="1"/>
</dbReference>
<evidence type="ECO:0000313" key="10">
    <source>
        <dbReference type="Proteomes" id="UP000515135"/>
    </source>
</evidence>